<dbReference type="OrthoDB" id="2080982at2"/>
<reference evidence="1 2" key="1">
    <citation type="submission" date="2020-01" db="EMBL/GenBank/DDBJ databases">
        <title>Whole-genome sequence of Heliobacterium undosum DSM 13378.</title>
        <authorList>
            <person name="Kyndt J.A."/>
            <person name="Meyer T.E."/>
        </authorList>
    </citation>
    <scope>NUCLEOTIDE SEQUENCE [LARGE SCALE GENOMIC DNA]</scope>
    <source>
        <strain evidence="1 2">DSM 13378</strain>
    </source>
</reference>
<dbReference type="Proteomes" id="UP000463470">
    <property type="component" value="Unassembled WGS sequence"/>
</dbReference>
<protein>
    <submittedName>
        <fullName evidence="1">Uncharacterized protein</fullName>
    </submittedName>
</protein>
<evidence type="ECO:0000313" key="1">
    <source>
        <dbReference type="EMBL" id="MZP31189.1"/>
    </source>
</evidence>
<dbReference type="AlphaFoldDB" id="A0A845L7D1"/>
<organism evidence="1 2">
    <name type="scientific">Heliomicrobium undosum</name>
    <dbReference type="NCBI Taxonomy" id="121734"/>
    <lineage>
        <taxon>Bacteria</taxon>
        <taxon>Bacillati</taxon>
        <taxon>Bacillota</taxon>
        <taxon>Clostridia</taxon>
        <taxon>Eubacteriales</taxon>
        <taxon>Heliobacteriaceae</taxon>
        <taxon>Heliomicrobium</taxon>
    </lineage>
</organism>
<keyword evidence="2" id="KW-1185">Reference proteome</keyword>
<proteinExistence type="predicted"/>
<evidence type="ECO:0000313" key="2">
    <source>
        <dbReference type="Proteomes" id="UP000463470"/>
    </source>
</evidence>
<name>A0A845L7D1_9FIRM</name>
<accession>A0A845L7D1</accession>
<comment type="caution">
    <text evidence="1">The sequence shown here is derived from an EMBL/GenBank/DDBJ whole genome shotgun (WGS) entry which is preliminary data.</text>
</comment>
<gene>
    <name evidence="1" type="ORF">GTO91_15890</name>
</gene>
<sequence>MVEKNRMPFLVGGRVEVHWTKNGAGQGIPLTLLPAEKQGYAGRIERVLQSVRYATVWQVAHMAFDGRMEIARRHLDALVRAGFLQRHQIVVPFTGEKEKPSGDGKEKEPLFHLLASRELFAPSDEEDRPAPPRAGVYFYNLRGIVPKETDSVLLKILTANQLAARLARESVDFEWAVLGGRPWTAVVKTIAMTYHVAVLQRVQGEIDRIVNDLRWMTDEKVLFILPDRSM</sequence>
<dbReference type="RefSeq" id="WP_161259709.1">
    <property type="nucleotide sequence ID" value="NZ_WXEY01000027.1"/>
</dbReference>
<dbReference type="EMBL" id="WXEY01000027">
    <property type="protein sequence ID" value="MZP31189.1"/>
    <property type="molecule type" value="Genomic_DNA"/>
</dbReference>
<feature type="non-terminal residue" evidence="1">
    <location>
        <position position="230"/>
    </location>
</feature>